<dbReference type="GO" id="GO:0071949">
    <property type="term" value="F:FAD binding"/>
    <property type="evidence" value="ECO:0007669"/>
    <property type="project" value="InterPro"/>
</dbReference>
<dbReference type="Gene3D" id="3.50.50.60">
    <property type="entry name" value="FAD/NAD(P)-binding domain"/>
    <property type="match status" value="2"/>
</dbReference>
<evidence type="ECO:0000313" key="2">
    <source>
        <dbReference type="EMBL" id="RDJ24289.1"/>
    </source>
</evidence>
<evidence type="ECO:0000313" key="3">
    <source>
        <dbReference type="Proteomes" id="UP000255207"/>
    </source>
</evidence>
<evidence type="ECO:0000259" key="1">
    <source>
        <dbReference type="Pfam" id="PF01494"/>
    </source>
</evidence>
<dbReference type="Pfam" id="PF01494">
    <property type="entry name" value="FAD_binding_3"/>
    <property type="match status" value="1"/>
</dbReference>
<dbReference type="OrthoDB" id="7907296at2"/>
<proteinExistence type="predicted"/>
<dbReference type="PANTHER" id="PTHR43876">
    <property type="entry name" value="UBIQUINONE BIOSYNTHESIS MONOOXYGENASE COQ6, MITOCHONDRIAL"/>
    <property type="match status" value="1"/>
</dbReference>
<dbReference type="GO" id="GO:0004497">
    <property type="term" value="F:monooxygenase activity"/>
    <property type="evidence" value="ECO:0007669"/>
    <property type="project" value="UniProtKB-KW"/>
</dbReference>
<dbReference type="InterPro" id="IPR002938">
    <property type="entry name" value="FAD-bd"/>
</dbReference>
<name>A0A370L5R3_9HYPH</name>
<comment type="caution">
    <text evidence="2">The sequence shown here is derived from an EMBL/GenBank/DDBJ whole genome shotgun (WGS) entry which is preliminary data.</text>
</comment>
<dbReference type="InterPro" id="IPR036188">
    <property type="entry name" value="FAD/NAD-bd_sf"/>
</dbReference>
<dbReference type="Proteomes" id="UP000255207">
    <property type="component" value="Unassembled WGS sequence"/>
</dbReference>
<dbReference type="SUPFAM" id="SSF51905">
    <property type="entry name" value="FAD/NAD(P)-binding domain"/>
    <property type="match status" value="1"/>
</dbReference>
<accession>A0A370L5R3</accession>
<keyword evidence="2" id="KW-0560">Oxidoreductase</keyword>
<reference evidence="3" key="1">
    <citation type="submission" date="2018-07" db="EMBL/GenBank/DDBJ databases">
        <authorList>
            <person name="Safronova V.I."/>
            <person name="Chirak E.R."/>
            <person name="Sazanova A.L."/>
        </authorList>
    </citation>
    <scope>NUCLEOTIDE SEQUENCE [LARGE SCALE GENOMIC DNA]</scope>
    <source>
        <strain evidence="3">RCAM04685</strain>
    </source>
</reference>
<keyword evidence="2" id="KW-0503">Monooxygenase</keyword>
<dbReference type="PRINTS" id="PR00420">
    <property type="entry name" value="RNGMNOXGNASE"/>
</dbReference>
<sequence>MRQVDIAIIGAGLAGSAAAVLLGRSDHEVVLVDPHPVYRPDFRCEKLAPASVRLLRRMGLAGLVLPQAACSGDLWIARFGRVVDRMPIDQYGILYQDLVNAVRAGIPDKVPLLAGTVAAIRPSDDRQIVTLMTGEEIEARLVVLANGLNWALRRSLGITCRLLSPVHSTTLGFDIVPLDRCRFAFDSLTYYGERPQDRTSYLTLFRMGEGVRANLMTYRTADDPWLQEFRATPEAALLRVMPGLAPLLGRFGIVAPIRVRPADLYVAENLAQPGIVLVGDAFATSCPAAGTGTEKALNDVWRLCEAHVPHWFASDGMAAGKLASFYDDPEKQAVDRNSEQAAHALKAVTLMPGPAWQARRWGRFGGRWLKGVLRRTRMAGRMTFAGHGGR</sequence>
<protein>
    <submittedName>
        <fullName evidence="2">FAD-dependent monooxygenase</fullName>
    </submittedName>
</protein>
<dbReference type="AlphaFoldDB" id="A0A370L5R3"/>
<feature type="domain" description="FAD-binding" evidence="1">
    <location>
        <begin position="4"/>
        <end position="68"/>
    </location>
</feature>
<dbReference type="PANTHER" id="PTHR43876:SF7">
    <property type="entry name" value="UBIQUINONE BIOSYNTHESIS MONOOXYGENASE COQ6, MITOCHONDRIAL"/>
    <property type="match status" value="1"/>
</dbReference>
<organism evidence="2 3">
    <name type="scientific">Bosea caraganae</name>
    <dbReference type="NCBI Taxonomy" id="2763117"/>
    <lineage>
        <taxon>Bacteria</taxon>
        <taxon>Pseudomonadati</taxon>
        <taxon>Pseudomonadota</taxon>
        <taxon>Alphaproteobacteria</taxon>
        <taxon>Hyphomicrobiales</taxon>
        <taxon>Boseaceae</taxon>
        <taxon>Bosea</taxon>
    </lineage>
</organism>
<dbReference type="EMBL" id="QQTP01000007">
    <property type="protein sequence ID" value="RDJ24289.1"/>
    <property type="molecule type" value="Genomic_DNA"/>
</dbReference>
<gene>
    <name evidence="2" type="ORF">DWE98_14185</name>
</gene>
<keyword evidence="3" id="KW-1185">Reference proteome</keyword>
<dbReference type="InterPro" id="IPR051205">
    <property type="entry name" value="UbiH/COQ6_monooxygenase"/>
</dbReference>
<dbReference type="RefSeq" id="WP_114830148.1">
    <property type="nucleotide sequence ID" value="NZ_QQTO01000007.1"/>
</dbReference>